<dbReference type="Proteomes" id="UP000019118">
    <property type="component" value="Unassembled WGS sequence"/>
</dbReference>
<proteinExistence type="inferred from homology"/>
<keyword evidence="6" id="KW-0479">Metal-binding</keyword>
<dbReference type="GO" id="GO:0031624">
    <property type="term" value="F:ubiquitin conjugating enzyme binding"/>
    <property type="evidence" value="ECO:0007669"/>
    <property type="project" value="TreeGrafter"/>
</dbReference>
<name>A0AAR5QHV8_DENPD</name>
<dbReference type="InterPro" id="IPR004162">
    <property type="entry name" value="SINA-like_animal"/>
</dbReference>
<dbReference type="PANTHER" id="PTHR45877:SF2">
    <property type="entry name" value="E3 UBIQUITIN-PROTEIN LIGASE SINA-RELATED"/>
    <property type="match status" value="1"/>
</dbReference>
<sequence>MWPLRDFQSDKPPMPAELLRKLVCCKCKGYLSVFPIHISNEGVKPICGRCPVINIAEYVHDTAYEGIARFLRFPCRNHESGCKVLMLPDQLAKHEHRCIFRQIECPTKAARNCAWKGSPVELREHYESSHKNCFLIDSRYTLDFTKKLDLQYMIVFQDEVFIARMHMVPDCETFTCIIEHIPQTKHSYYFKYFIKVETNISTAVCEHPIKHTSGDGSAVTQINREEIIKTFPGAKKLMAVIELLQDNMDSLRVCELPNMNYGKEIPIKLDQLENLRCEKCFLYMIPPFKQCLSGHKMCTTCNVEATCHICKSPISTNENVQLVQCAQSLMYPCRYTDEGCRVILVNSYIRIHEDSCIYKPFECPLRESLQCKTRSSAPKTVYHIKTHHSTNIMSTDIVKIAIEDARSKIASTFLIIYSGRVFQVIFRYFKGSFMWAAMIVASAKEAEKFRLEVDICDNSGRNMRIVARALCSPADERKSCFEIKERYISLLPKQLECFIKNGNLCYKLRIVSSST</sequence>
<keyword evidence="9" id="KW-0862">Zinc</keyword>
<dbReference type="GO" id="GO:0061630">
    <property type="term" value="F:ubiquitin protein ligase activity"/>
    <property type="evidence" value="ECO:0007669"/>
    <property type="project" value="UniProtKB-EC"/>
</dbReference>
<evidence type="ECO:0000256" key="3">
    <source>
        <dbReference type="ARBA" id="ARBA00009119"/>
    </source>
</evidence>
<keyword evidence="13" id="KW-1185">Reference proteome</keyword>
<feature type="domain" description="SIAH-type" evidence="11">
    <location>
        <begin position="70"/>
        <end position="131"/>
    </location>
</feature>
<dbReference type="KEGG" id="dpa:109546340"/>
<evidence type="ECO:0000256" key="9">
    <source>
        <dbReference type="ARBA" id="ARBA00022833"/>
    </source>
</evidence>
<evidence type="ECO:0000313" key="12">
    <source>
        <dbReference type="EnsemblMetazoa" id="XP_019772815.1"/>
    </source>
</evidence>
<comment type="similarity">
    <text evidence="3">Belongs to the SINA (Seven in absentia) family.</text>
</comment>
<evidence type="ECO:0000313" key="13">
    <source>
        <dbReference type="Proteomes" id="UP000019118"/>
    </source>
</evidence>
<dbReference type="GeneID" id="109546340"/>
<evidence type="ECO:0000256" key="5">
    <source>
        <dbReference type="ARBA" id="ARBA00022679"/>
    </source>
</evidence>
<dbReference type="AlphaFoldDB" id="A0AAR5QHV8"/>
<dbReference type="EC" id="2.3.2.27" evidence="4"/>
<evidence type="ECO:0000259" key="11">
    <source>
        <dbReference type="PROSITE" id="PS51081"/>
    </source>
</evidence>
<dbReference type="GO" id="GO:0043161">
    <property type="term" value="P:proteasome-mediated ubiquitin-dependent protein catabolic process"/>
    <property type="evidence" value="ECO:0007669"/>
    <property type="project" value="TreeGrafter"/>
</dbReference>
<evidence type="ECO:0000256" key="1">
    <source>
        <dbReference type="ARBA" id="ARBA00000900"/>
    </source>
</evidence>
<dbReference type="InterPro" id="IPR013083">
    <property type="entry name" value="Znf_RING/FYVE/PHD"/>
</dbReference>
<organism evidence="12 13">
    <name type="scientific">Dendroctonus ponderosae</name>
    <name type="common">Mountain pine beetle</name>
    <dbReference type="NCBI Taxonomy" id="77166"/>
    <lineage>
        <taxon>Eukaryota</taxon>
        <taxon>Metazoa</taxon>
        <taxon>Ecdysozoa</taxon>
        <taxon>Arthropoda</taxon>
        <taxon>Hexapoda</taxon>
        <taxon>Insecta</taxon>
        <taxon>Pterygota</taxon>
        <taxon>Neoptera</taxon>
        <taxon>Endopterygota</taxon>
        <taxon>Coleoptera</taxon>
        <taxon>Polyphaga</taxon>
        <taxon>Cucujiformia</taxon>
        <taxon>Curculionidae</taxon>
        <taxon>Scolytinae</taxon>
        <taxon>Dendroctonus</taxon>
    </lineage>
</organism>
<evidence type="ECO:0000256" key="8">
    <source>
        <dbReference type="ARBA" id="ARBA00022786"/>
    </source>
</evidence>
<accession>A0AAR5QHV8</accession>
<evidence type="ECO:0000256" key="2">
    <source>
        <dbReference type="ARBA" id="ARBA00004906"/>
    </source>
</evidence>
<keyword evidence="5" id="KW-0808">Transferase</keyword>
<dbReference type="Gene3D" id="3.30.40.10">
    <property type="entry name" value="Zinc/RING finger domain, C3HC4 (zinc finger)"/>
    <property type="match status" value="2"/>
</dbReference>
<evidence type="ECO:0000256" key="10">
    <source>
        <dbReference type="PROSITE-ProRule" id="PRU00455"/>
    </source>
</evidence>
<dbReference type="EnsemblMetazoa" id="XM_019917256.1">
    <property type="protein sequence ID" value="XP_019772815.1"/>
    <property type="gene ID" value="LOC109546340"/>
</dbReference>
<dbReference type="Pfam" id="PF21361">
    <property type="entry name" value="Sina_ZnF"/>
    <property type="match status" value="2"/>
</dbReference>
<keyword evidence="7 10" id="KW-0863">Zinc-finger</keyword>
<dbReference type="GO" id="GO:0008270">
    <property type="term" value="F:zinc ion binding"/>
    <property type="evidence" value="ECO:0007669"/>
    <property type="project" value="UniProtKB-KW"/>
</dbReference>
<dbReference type="PROSITE" id="PS51081">
    <property type="entry name" value="ZF_SIAH"/>
    <property type="match status" value="2"/>
</dbReference>
<dbReference type="PANTHER" id="PTHR45877">
    <property type="entry name" value="E3 UBIQUITIN-PROTEIN LIGASE SIAH2"/>
    <property type="match status" value="1"/>
</dbReference>
<dbReference type="InterPro" id="IPR013010">
    <property type="entry name" value="Znf_SIAH"/>
</dbReference>
<evidence type="ECO:0000256" key="6">
    <source>
        <dbReference type="ARBA" id="ARBA00022723"/>
    </source>
</evidence>
<keyword evidence="8" id="KW-0833">Ubl conjugation pathway</keyword>
<comment type="catalytic activity">
    <reaction evidence="1">
        <text>S-ubiquitinyl-[E2 ubiquitin-conjugating enzyme]-L-cysteine + [acceptor protein]-L-lysine = [E2 ubiquitin-conjugating enzyme]-L-cysteine + N(6)-ubiquitinyl-[acceptor protein]-L-lysine.</text>
        <dbReference type="EC" id="2.3.2.27"/>
    </reaction>
</comment>
<comment type="pathway">
    <text evidence="2">Protein modification; protein ubiquitination.</text>
</comment>
<evidence type="ECO:0000256" key="4">
    <source>
        <dbReference type="ARBA" id="ARBA00012483"/>
    </source>
</evidence>
<protein>
    <recommendedName>
        <fullName evidence="4">RING-type E3 ubiquitin transferase</fullName>
        <ecNumber evidence="4">2.3.2.27</ecNumber>
    </recommendedName>
</protein>
<dbReference type="FunFam" id="3.30.40.10:FF:000041">
    <property type="entry name" value="E3 ubiquitin-protein ligase SINAT3"/>
    <property type="match status" value="1"/>
</dbReference>
<dbReference type="GO" id="GO:0005737">
    <property type="term" value="C:cytoplasm"/>
    <property type="evidence" value="ECO:0007669"/>
    <property type="project" value="TreeGrafter"/>
</dbReference>
<evidence type="ECO:0000256" key="7">
    <source>
        <dbReference type="ARBA" id="ARBA00022771"/>
    </source>
</evidence>
<feature type="domain" description="SIAH-type" evidence="11">
    <location>
        <begin position="328"/>
        <end position="389"/>
    </location>
</feature>
<dbReference type="SUPFAM" id="SSF49599">
    <property type="entry name" value="TRAF domain-like"/>
    <property type="match status" value="2"/>
</dbReference>
<dbReference type="RefSeq" id="XP_019772815.1">
    <property type="nucleotide sequence ID" value="XM_019917256.2"/>
</dbReference>
<reference evidence="13" key="1">
    <citation type="journal article" date="2013" name="Genome Biol.">
        <title>Draft genome of the mountain pine beetle, Dendroctonus ponderosae Hopkins, a major forest pest.</title>
        <authorList>
            <person name="Keeling C.I."/>
            <person name="Yuen M.M."/>
            <person name="Liao N.Y."/>
            <person name="Docking T.R."/>
            <person name="Chan S.K."/>
            <person name="Taylor G.A."/>
            <person name="Palmquist D.L."/>
            <person name="Jackman S.D."/>
            <person name="Nguyen A."/>
            <person name="Li M."/>
            <person name="Henderson H."/>
            <person name="Janes J.K."/>
            <person name="Zhao Y."/>
            <person name="Pandoh P."/>
            <person name="Moore R."/>
            <person name="Sperling F.A."/>
            <person name="Huber D.P."/>
            <person name="Birol I."/>
            <person name="Jones S.J."/>
            <person name="Bohlmann J."/>
        </authorList>
    </citation>
    <scope>NUCLEOTIDE SEQUENCE</scope>
</reference>
<reference evidence="12" key="2">
    <citation type="submission" date="2024-08" db="UniProtKB">
        <authorList>
            <consortium name="EnsemblMetazoa"/>
        </authorList>
    </citation>
    <scope>IDENTIFICATION</scope>
</reference>